<keyword evidence="2" id="KW-0067">ATP-binding</keyword>
<gene>
    <name evidence="4" type="ORF">NF557_11645</name>
</gene>
<dbReference type="RefSeq" id="WP_252619537.1">
    <property type="nucleotide sequence ID" value="NZ_CP099490.1"/>
</dbReference>
<organism evidence="4 5">
    <name type="scientific">Ornithinimicrobium cryptoxanthini</name>
    <dbReference type="NCBI Taxonomy" id="2934161"/>
    <lineage>
        <taxon>Bacteria</taxon>
        <taxon>Bacillati</taxon>
        <taxon>Actinomycetota</taxon>
        <taxon>Actinomycetes</taxon>
        <taxon>Micrococcales</taxon>
        <taxon>Ornithinimicrobiaceae</taxon>
        <taxon>Ornithinimicrobium</taxon>
    </lineage>
</organism>
<sequence length="468" mass="48615">MSLPLLTAVTPRYEAQLATRLDSSRAVHVVRRCADLAELLGSAAAGIGRVAVVSADLRGLDRAAIQQLKDHDVLVLGVHRPGDEGGERMLRRWGVQVVLSADAEQPQLEGALTELVSSPQHDDGQGGSAPGTSSGGPGSAFRDRPAHPAPDRADPADGTGQGQRDEAADETDRHEGEGPSSLDALETGRGTVVVVWGPVGSPGRTTLAVNVAAELAEPDQPVILADLDTYGASVAQVLAVLDEAPGVAAASRAADQGSLDRATLSRLAIQVVPGLRVLTGMPRPDRWPELRDHAVQDVLSACADLVPVTVVDVGFCLESDEELSFDTTAPRRNGAALAALEVADHVLVVGAADPVGLQRLVRGLDQLAGVTAAATTVVVNRVRAEAIGKNPARLVREALVRFAGVEDVILVAEDQAGVDAAVLAGRTLREARPSSPARVGVREAASRVTGRELAAPRRRVLARRAAAV</sequence>
<evidence type="ECO:0000256" key="1">
    <source>
        <dbReference type="ARBA" id="ARBA00022741"/>
    </source>
</evidence>
<dbReference type="EMBL" id="CP099490">
    <property type="protein sequence ID" value="USQ75274.1"/>
    <property type="molecule type" value="Genomic_DNA"/>
</dbReference>
<evidence type="ECO:0000313" key="4">
    <source>
        <dbReference type="EMBL" id="USQ75274.1"/>
    </source>
</evidence>
<evidence type="ECO:0000256" key="3">
    <source>
        <dbReference type="SAM" id="MobiDB-lite"/>
    </source>
</evidence>
<dbReference type="Gene3D" id="3.40.50.300">
    <property type="entry name" value="P-loop containing nucleotide triphosphate hydrolases"/>
    <property type="match status" value="1"/>
</dbReference>
<evidence type="ECO:0000313" key="5">
    <source>
        <dbReference type="Proteomes" id="UP001056535"/>
    </source>
</evidence>
<dbReference type="PANTHER" id="PTHR43384:SF6">
    <property type="entry name" value="SEPTUM SITE-DETERMINING PROTEIN MIND HOMOLOG, CHLOROPLASTIC"/>
    <property type="match status" value="1"/>
</dbReference>
<reference evidence="4" key="1">
    <citation type="submission" date="2022-06" db="EMBL/GenBank/DDBJ databases">
        <title>Ornithinimicrobium JY.X270.</title>
        <authorList>
            <person name="Huang Y."/>
        </authorList>
    </citation>
    <scope>NUCLEOTIDE SEQUENCE</scope>
    <source>
        <strain evidence="4">JY.X270</strain>
    </source>
</reference>
<accession>A0ABY4YFA0</accession>
<dbReference type="InterPro" id="IPR027417">
    <property type="entry name" value="P-loop_NTPase"/>
</dbReference>
<dbReference type="PANTHER" id="PTHR43384">
    <property type="entry name" value="SEPTUM SITE-DETERMINING PROTEIN MIND HOMOLOG, CHLOROPLASTIC-RELATED"/>
    <property type="match status" value="1"/>
</dbReference>
<feature type="region of interest" description="Disordered" evidence="3">
    <location>
        <begin position="117"/>
        <end position="186"/>
    </location>
</feature>
<feature type="compositionally biased region" description="Gly residues" evidence="3">
    <location>
        <begin position="125"/>
        <end position="138"/>
    </location>
</feature>
<dbReference type="Proteomes" id="UP001056535">
    <property type="component" value="Chromosome"/>
</dbReference>
<evidence type="ECO:0008006" key="6">
    <source>
        <dbReference type="Google" id="ProtNLM"/>
    </source>
</evidence>
<name>A0ABY4YFA0_9MICO</name>
<keyword evidence="1" id="KW-0547">Nucleotide-binding</keyword>
<feature type="compositionally biased region" description="Basic and acidic residues" evidence="3">
    <location>
        <begin position="163"/>
        <end position="177"/>
    </location>
</feature>
<protein>
    <recommendedName>
        <fullName evidence="6">MinD-like ATPase involved in chromosome partitioning or flagellar assembly</fullName>
    </recommendedName>
</protein>
<keyword evidence="5" id="KW-1185">Reference proteome</keyword>
<proteinExistence type="predicted"/>
<evidence type="ECO:0000256" key="2">
    <source>
        <dbReference type="ARBA" id="ARBA00022840"/>
    </source>
</evidence>
<feature type="compositionally biased region" description="Basic and acidic residues" evidence="3">
    <location>
        <begin position="141"/>
        <end position="155"/>
    </location>
</feature>
<dbReference type="SUPFAM" id="SSF52540">
    <property type="entry name" value="P-loop containing nucleoside triphosphate hydrolases"/>
    <property type="match status" value="1"/>
</dbReference>
<dbReference type="InterPro" id="IPR050625">
    <property type="entry name" value="ParA/MinD_ATPase"/>
</dbReference>